<comment type="caution">
    <text evidence="5">The sequence shown here is derived from an EMBL/GenBank/DDBJ whole genome shotgun (WGS) entry which is preliminary data.</text>
</comment>
<evidence type="ECO:0000313" key="5">
    <source>
        <dbReference type="EMBL" id="OPF88763.1"/>
    </source>
</evidence>
<dbReference type="Pfam" id="PF07261">
    <property type="entry name" value="DnaB_2"/>
    <property type="match status" value="1"/>
</dbReference>
<feature type="domain" description="Replicative helicase loading/DNA remodeling protein DnaB N-terminal winged helix" evidence="4">
    <location>
        <begin position="9"/>
        <end position="246"/>
    </location>
</feature>
<evidence type="ECO:0000256" key="1">
    <source>
        <dbReference type="ARBA" id="ARBA00093462"/>
    </source>
</evidence>
<dbReference type="EMBL" id="MVAB01000001">
    <property type="protein sequence ID" value="OPF88763.1"/>
    <property type="molecule type" value="Genomic_DNA"/>
</dbReference>
<name>A0A1V4DJW2_9ENTE</name>
<dbReference type="AlphaFoldDB" id="A0A1V4DJW2"/>
<protein>
    <submittedName>
        <fullName evidence="5">Uncharacterized protein</fullName>
    </submittedName>
</protein>
<dbReference type="Proteomes" id="UP000189970">
    <property type="component" value="Unassembled WGS sequence"/>
</dbReference>
<dbReference type="Gene3D" id="1.10.10.630">
    <property type="entry name" value="DnaD domain-like"/>
    <property type="match status" value="1"/>
</dbReference>
<evidence type="ECO:0000259" key="3">
    <source>
        <dbReference type="Pfam" id="PF07261"/>
    </source>
</evidence>
<dbReference type="InterPro" id="IPR034829">
    <property type="entry name" value="DnaD-like_sf"/>
</dbReference>
<feature type="domain" description="DnaB/C C-terminal" evidence="3">
    <location>
        <begin position="325"/>
        <end position="396"/>
    </location>
</feature>
<proteinExistence type="inferred from homology"/>
<sequence length="467" mass="53980">MTKTQPHLKPKDTFEVHYCSLLNGEDTRVLNLLYQPIVGGNALVLYHNLIINKDSFKKPTRHFILQDMMNNGLQELYQARTRLEAIGLLKTYVRKKDEGYHYIYSLENILSPQVFLSDETLCLLLLDRVGEERFNYLVELFKPEKLELSEYTDVTSSYVDVFHIASERLVQANELLSDTTQQMKEAPVGKKPEIEPKTFDWDFFFDSLAGLNIDESFLVNEFKPIILTVHGLYGINELDMIHHVKYCLDYVTNQVDVKEFKRRIYKTYHQAKKPTGQNTVQAQPTTYSDEQLSRHKNDLKHQGFTQQEIDVIVSCEKIPPLVFLKSIKDQKNGFVSQNERWTIENLKKQSNLPVEVINMLIHYCLVVLDNSSLNQNMVNTIANDWSQNKITTASAALIQVKNFKKESENKKVKKTYNRNYTKQPARKETLPEWASSATVRKETPLAGDELKQLEAQLKQFNQGGGSS</sequence>
<comment type="similarity">
    <text evidence="1">Belongs to the DnaB/DnaD family.</text>
</comment>
<organism evidence="5 6">
    <name type="scientific">Vagococcus martis</name>
    <dbReference type="NCBI Taxonomy" id="1768210"/>
    <lineage>
        <taxon>Bacteria</taxon>
        <taxon>Bacillati</taxon>
        <taxon>Bacillota</taxon>
        <taxon>Bacilli</taxon>
        <taxon>Lactobacillales</taxon>
        <taxon>Enterococcaceae</taxon>
        <taxon>Vagococcus</taxon>
    </lineage>
</organism>
<evidence type="ECO:0000259" key="4">
    <source>
        <dbReference type="Pfam" id="PF25888"/>
    </source>
</evidence>
<evidence type="ECO:0000313" key="6">
    <source>
        <dbReference type="Proteomes" id="UP000189970"/>
    </source>
</evidence>
<dbReference type="Pfam" id="PF25888">
    <property type="entry name" value="WHD_DnaB"/>
    <property type="match status" value="1"/>
</dbReference>
<reference evidence="5 6" key="1">
    <citation type="submission" date="2017-02" db="EMBL/GenBank/DDBJ databases">
        <title>Vagococcus cremeus sp. nov., isolated from the small intestine of a marten, Martes flavigula.</title>
        <authorList>
            <person name="Tak E.J."/>
            <person name="Bae J.-W."/>
        </authorList>
    </citation>
    <scope>NUCLEOTIDE SEQUENCE [LARGE SCALE GENOMIC DNA]</scope>
    <source>
        <strain evidence="5 6">D7T301</strain>
    </source>
</reference>
<accession>A0A1V4DJW2</accession>
<feature type="region of interest" description="Disordered" evidence="2">
    <location>
        <begin position="419"/>
        <end position="441"/>
    </location>
</feature>
<dbReference type="RefSeq" id="WP_079348326.1">
    <property type="nucleotide sequence ID" value="NZ_MVAB01000001.1"/>
</dbReference>
<evidence type="ECO:0000256" key="2">
    <source>
        <dbReference type="SAM" id="MobiDB-lite"/>
    </source>
</evidence>
<keyword evidence="6" id="KW-1185">Reference proteome</keyword>
<dbReference type="InterPro" id="IPR006343">
    <property type="entry name" value="DnaB/C_C"/>
</dbReference>
<dbReference type="InterPro" id="IPR058660">
    <property type="entry name" value="WHD_DnaB"/>
</dbReference>
<gene>
    <name evidence="5" type="ORF">BW731_11590</name>
</gene>